<reference evidence="1 2" key="1">
    <citation type="submission" date="2019-12" db="EMBL/GenBank/DDBJ databases">
        <title>Novel species isolated from a subtropical stream in China.</title>
        <authorList>
            <person name="Lu H."/>
        </authorList>
    </citation>
    <scope>NUCLEOTIDE SEQUENCE [LARGE SCALE GENOMIC DNA]</scope>
    <source>
        <strain evidence="1 2">FT135W</strain>
    </source>
</reference>
<sequence>MKRLVVLAIVAPLFTGCAIHQTVKPVEHFAEKKVCIINNPAVRDGFLSAYKHALEAKGYVAQQMPADASIVECAITSTYTANWRWDLAMYMTYAEIKVYNAGKPAGQAIYDANRAGLNTGKFINADKKITELVDQLFPGGAGR</sequence>
<accession>A0A6L8K8Y0</accession>
<keyword evidence="2" id="KW-1185">Reference proteome</keyword>
<organism evidence="1 2">
    <name type="scientific">Duganella flavida</name>
    <dbReference type="NCBI Taxonomy" id="2692175"/>
    <lineage>
        <taxon>Bacteria</taxon>
        <taxon>Pseudomonadati</taxon>
        <taxon>Pseudomonadota</taxon>
        <taxon>Betaproteobacteria</taxon>
        <taxon>Burkholderiales</taxon>
        <taxon>Oxalobacteraceae</taxon>
        <taxon>Telluria group</taxon>
        <taxon>Duganella</taxon>
    </lineage>
</organism>
<name>A0A6L8K8Y0_9BURK</name>
<dbReference type="PROSITE" id="PS51257">
    <property type="entry name" value="PROKAR_LIPOPROTEIN"/>
    <property type="match status" value="1"/>
</dbReference>
<evidence type="ECO:0000313" key="1">
    <source>
        <dbReference type="EMBL" id="MYM23610.1"/>
    </source>
</evidence>
<gene>
    <name evidence="1" type="ORF">GTP46_13225</name>
</gene>
<dbReference type="NCBIfam" id="NF040519">
    <property type="entry name" value="Sbal_3080_fam"/>
    <property type="match status" value="1"/>
</dbReference>
<dbReference type="EMBL" id="WWCN01000007">
    <property type="protein sequence ID" value="MYM23610.1"/>
    <property type="molecule type" value="Genomic_DNA"/>
</dbReference>
<comment type="caution">
    <text evidence="1">The sequence shown here is derived from an EMBL/GenBank/DDBJ whole genome shotgun (WGS) entry which is preliminary data.</text>
</comment>
<dbReference type="AlphaFoldDB" id="A0A6L8K8Y0"/>
<dbReference type="Proteomes" id="UP000479335">
    <property type="component" value="Unassembled WGS sequence"/>
</dbReference>
<proteinExistence type="predicted"/>
<evidence type="ECO:0008006" key="3">
    <source>
        <dbReference type="Google" id="ProtNLM"/>
    </source>
</evidence>
<evidence type="ECO:0000313" key="2">
    <source>
        <dbReference type="Proteomes" id="UP000479335"/>
    </source>
</evidence>
<protein>
    <recommendedName>
        <fullName evidence="3">Egg lysin (Sperm-lysin)</fullName>
    </recommendedName>
</protein>